<evidence type="ECO:0000256" key="3">
    <source>
        <dbReference type="ARBA" id="ARBA00022525"/>
    </source>
</evidence>
<dbReference type="GO" id="GO:0009699">
    <property type="term" value="P:phenylpropanoid biosynthetic process"/>
    <property type="evidence" value="ECO:0007669"/>
    <property type="project" value="UniProtKB-ARBA"/>
</dbReference>
<protein>
    <recommendedName>
        <fullName evidence="4">Dirigent protein</fullName>
    </recommendedName>
</protein>
<dbReference type="OrthoDB" id="1864232at2759"/>
<keyword evidence="4" id="KW-0052">Apoplast</keyword>
<feature type="chain" id="PRO_5040533359" description="Dirigent protein" evidence="4">
    <location>
        <begin position="24"/>
        <end position="201"/>
    </location>
</feature>
<evidence type="ECO:0000256" key="1">
    <source>
        <dbReference type="ARBA" id="ARBA00010746"/>
    </source>
</evidence>
<keyword evidence="4" id="KW-0732">Signal</keyword>
<comment type="function">
    <text evidence="4">Dirigent proteins impart stereoselectivity on the phenoxy radical-coupling reaction, yielding optically active lignans from two molecules of coniferyl alcohol in the biosynthesis of lignans, flavonolignans, and alkaloids and thus plays a central role in plant secondary metabolism.</text>
</comment>
<sequence>MKTRFTSATPILFIVLLPALVTAAESDAGSDGKFSRSLSPESLGLKREKLTHLHFYFHDIVTAQKDQNKSTAKVAGAATGNGNSSLLTFGNVVVMDNALTATPDFTSKLVGRAQGIYASVSQSETSFLLVLNFVFTQGKLNGSTLSVLGSDPILSSVREMPIVGGSGVFRFSRGYALARTYSFDLVSLNAIVGYDVFVLHY</sequence>
<dbReference type="Proteomes" id="UP001141552">
    <property type="component" value="Unassembled WGS sequence"/>
</dbReference>
<dbReference type="AlphaFoldDB" id="A0A9Q0F8R0"/>
<keyword evidence="6" id="KW-1185">Reference proteome</keyword>
<comment type="similarity">
    <text evidence="1 4">Belongs to the plant dirigent protein family.</text>
</comment>
<dbReference type="Pfam" id="PF03018">
    <property type="entry name" value="Dirigent"/>
    <property type="match status" value="1"/>
</dbReference>
<dbReference type="InterPro" id="IPR004265">
    <property type="entry name" value="Dirigent"/>
</dbReference>
<organism evidence="5 6">
    <name type="scientific">Turnera subulata</name>
    <dbReference type="NCBI Taxonomy" id="218843"/>
    <lineage>
        <taxon>Eukaryota</taxon>
        <taxon>Viridiplantae</taxon>
        <taxon>Streptophyta</taxon>
        <taxon>Embryophyta</taxon>
        <taxon>Tracheophyta</taxon>
        <taxon>Spermatophyta</taxon>
        <taxon>Magnoliopsida</taxon>
        <taxon>eudicotyledons</taxon>
        <taxon>Gunneridae</taxon>
        <taxon>Pentapetalae</taxon>
        <taxon>rosids</taxon>
        <taxon>fabids</taxon>
        <taxon>Malpighiales</taxon>
        <taxon>Passifloraceae</taxon>
        <taxon>Turnera</taxon>
    </lineage>
</organism>
<comment type="caution">
    <text evidence="5">The sequence shown here is derived from an EMBL/GenBank/DDBJ whole genome shotgun (WGS) entry which is preliminary data.</text>
</comment>
<evidence type="ECO:0000313" key="6">
    <source>
        <dbReference type="Proteomes" id="UP001141552"/>
    </source>
</evidence>
<name>A0A9Q0F8R0_9ROSI</name>
<dbReference type="GO" id="GO:0048046">
    <property type="term" value="C:apoplast"/>
    <property type="evidence" value="ECO:0007669"/>
    <property type="project" value="UniProtKB-SubCell"/>
</dbReference>
<dbReference type="Gene3D" id="2.40.480.10">
    <property type="entry name" value="Allene oxide cyclase-like"/>
    <property type="match status" value="1"/>
</dbReference>
<comment type="subunit">
    <text evidence="2 4">Homodimer.</text>
</comment>
<dbReference type="InterPro" id="IPR044859">
    <property type="entry name" value="Allene_oxi_cyc_Dirigent"/>
</dbReference>
<feature type="signal peptide" evidence="4">
    <location>
        <begin position="1"/>
        <end position="23"/>
    </location>
</feature>
<proteinExistence type="inferred from homology"/>
<reference evidence="5" key="2">
    <citation type="journal article" date="2023" name="Plants (Basel)">
        <title>Annotation of the Turnera subulata (Passifloraceae) Draft Genome Reveals the S-Locus Evolved after the Divergence of Turneroideae from Passifloroideae in a Stepwise Manner.</title>
        <authorList>
            <person name="Henning P.M."/>
            <person name="Roalson E.H."/>
            <person name="Mir W."/>
            <person name="McCubbin A.G."/>
            <person name="Shore J.S."/>
        </authorList>
    </citation>
    <scope>NUCLEOTIDE SEQUENCE</scope>
    <source>
        <strain evidence="5">F60SS</strain>
    </source>
</reference>
<gene>
    <name evidence="5" type="ORF">Tsubulata_049160</name>
</gene>
<comment type="subcellular location">
    <subcellularLocation>
        <location evidence="4">Secreted</location>
        <location evidence="4">Extracellular space</location>
        <location evidence="4">Apoplast</location>
    </subcellularLocation>
</comment>
<accession>A0A9Q0F8R0</accession>
<evidence type="ECO:0000256" key="2">
    <source>
        <dbReference type="ARBA" id="ARBA00011738"/>
    </source>
</evidence>
<evidence type="ECO:0000256" key="4">
    <source>
        <dbReference type="RuleBase" id="RU363099"/>
    </source>
</evidence>
<evidence type="ECO:0000313" key="5">
    <source>
        <dbReference type="EMBL" id="KAJ4826857.1"/>
    </source>
</evidence>
<reference evidence="5" key="1">
    <citation type="submission" date="2022-02" db="EMBL/GenBank/DDBJ databases">
        <authorList>
            <person name="Henning P.M."/>
            <person name="McCubbin A.G."/>
            <person name="Shore J.S."/>
        </authorList>
    </citation>
    <scope>NUCLEOTIDE SEQUENCE</scope>
    <source>
        <strain evidence="5">F60SS</strain>
        <tissue evidence="5">Leaves</tissue>
    </source>
</reference>
<dbReference type="EMBL" id="JAKUCV010006562">
    <property type="protein sequence ID" value="KAJ4826857.1"/>
    <property type="molecule type" value="Genomic_DNA"/>
</dbReference>
<keyword evidence="3 4" id="KW-0964">Secreted</keyword>
<dbReference type="PANTHER" id="PTHR21495">
    <property type="entry name" value="NUCLEOPORIN-RELATED"/>
    <property type="match status" value="1"/>
</dbReference>